<evidence type="ECO:0000313" key="2">
    <source>
        <dbReference type="EMBL" id="EOB03530.1"/>
    </source>
</evidence>
<gene>
    <name evidence="2" type="ORF">Anapl_10714</name>
</gene>
<feature type="region of interest" description="Disordered" evidence="1">
    <location>
        <begin position="77"/>
        <end position="121"/>
    </location>
</feature>
<accession>R0LP58</accession>
<name>R0LP58_ANAPL</name>
<organism evidence="2 3">
    <name type="scientific">Anas platyrhynchos</name>
    <name type="common">Mallard</name>
    <name type="synonym">Anas boschas</name>
    <dbReference type="NCBI Taxonomy" id="8839"/>
    <lineage>
        <taxon>Eukaryota</taxon>
        <taxon>Metazoa</taxon>
        <taxon>Chordata</taxon>
        <taxon>Craniata</taxon>
        <taxon>Vertebrata</taxon>
        <taxon>Euteleostomi</taxon>
        <taxon>Archelosauria</taxon>
        <taxon>Archosauria</taxon>
        <taxon>Dinosauria</taxon>
        <taxon>Saurischia</taxon>
        <taxon>Theropoda</taxon>
        <taxon>Coelurosauria</taxon>
        <taxon>Aves</taxon>
        <taxon>Neognathae</taxon>
        <taxon>Galloanserae</taxon>
        <taxon>Anseriformes</taxon>
        <taxon>Anatidae</taxon>
        <taxon>Anatinae</taxon>
        <taxon>Anas</taxon>
    </lineage>
</organism>
<proteinExistence type="predicted"/>
<protein>
    <submittedName>
        <fullName evidence="2">Uncharacterized protein</fullName>
    </submittedName>
</protein>
<evidence type="ECO:0000313" key="3">
    <source>
        <dbReference type="Proteomes" id="UP000296049"/>
    </source>
</evidence>
<sequence length="488" mass="53269">MSLLATSRMWQASYGAVPVQGSFLATQIQLLPWEECGAGVIVHEVRPRSIPKANGTLLPKLSTTWRESRPQPFRLLGLPAQRSRSHGPRTPPVRAPQPRYPIPSELQRPQLERTQRRPVSAGKLAVKSSQISHAQHHFSAPYRAVPPGQLSAGTGKGQTAARKASACQIPHRFPSAAVPGFHAEKQAAVFGGTTGSSPPVPEFQQESKEDQEEFHRAAQWAAFLIFSREILIQAAGREHKFCHGLCTSEVDLQEKQKPTCKLIPLEKPPVTARREFTNNFNPTRGATKVVIYIKQKGLPGAGIRCGDDKRAFLHAWYLSGFATGLDNQDTHPTPAPKGAEKGSRSPAKRFLSCLGPARAALSCHFLPLRGALGLLQQPIRQGVNTTRQERLCKEQIRGTRSLTREQSPRCQILWSLLILGDPTDIHAVHPSTHPSRPGGELSPDPQLHLGTEELKTKRPVVCGAASLRKKAILSQPPINAASSTTGVV</sequence>
<evidence type="ECO:0000256" key="1">
    <source>
        <dbReference type="SAM" id="MobiDB-lite"/>
    </source>
</evidence>
<feature type="compositionally biased region" description="Pro residues" evidence="1">
    <location>
        <begin position="89"/>
        <end position="101"/>
    </location>
</feature>
<dbReference type="AlphaFoldDB" id="R0LP58"/>
<dbReference type="Proteomes" id="UP000296049">
    <property type="component" value="Unassembled WGS sequence"/>
</dbReference>
<keyword evidence="3" id="KW-1185">Reference proteome</keyword>
<reference evidence="3" key="1">
    <citation type="journal article" date="2013" name="Nat. Genet.">
        <title>The duck genome and transcriptome provide insight into an avian influenza virus reservoir species.</title>
        <authorList>
            <person name="Huang Y."/>
            <person name="Li Y."/>
            <person name="Burt D.W."/>
            <person name="Chen H."/>
            <person name="Zhang Y."/>
            <person name="Qian W."/>
            <person name="Kim H."/>
            <person name="Gan S."/>
            <person name="Zhao Y."/>
            <person name="Li J."/>
            <person name="Yi K."/>
            <person name="Feng H."/>
            <person name="Zhu P."/>
            <person name="Li B."/>
            <person name="Liu Q."/>
            <person name="Fairley S."/>
            <person name="Magor K.E."/>
            <person name="Du Z."/>
            <person name="Hu X."/>
            <person name="Goodman L."/>
            <person name="Tafer H."/>
            <person name="Vignal A."/>
            <person name="Lee T."/>
            <person name="Kim K.W."/>
            <person name="Sheng Z."/>
            <person name="An Y."/>
            <person name="Searle S."/>
            <person name="Herrero J."/>
            <person name="Groenen M.A."/>
            <person name="Crooijmans R.P."/>
            <person name="Faraut T."/>
            <person name="Cai Q."/>
            <person name="Webster R.G."/>
            <person name="Aldridge J.R."/>
            <person name="Warren W.C."/>
            <person name="Bartschat S."/>
            <person name="Kehr S."/>
            <person name="Marz M."/>
            <person name="Stadler P.F."/>
            <person name="Smith J."/>
            <person name="Kraus R.H."/>
            <person name="Zhao Y."/>
            <person name="Ren L."/>
            <person name="Fei J."/>
            <person name="Morisson M."/>
            <person name="Kaiser P."/>
            <person name="Griffin D.K."/>
            <person name="Rao M."/>
            <person name="Pitel F."/>
            <person name="Wang J."/>
            <person name="Li N."/>
        </authorList>
    </citation>
    <scope>NUCLEOTIDE SEQUENCE [LARGE SCALE GENOMIC DNA]</scope>
</reference>
<dbReference type="EMBL" id="KB742851">
    <property type="protein sequence ID" value="EOB03530.1"/>
    <property type="molecule type" value="Genomic_DNA"/>
</dbReference>
<feature type="region of interest" description="Disordered" evidence="1">
    <location>
        <begin position="327"/>
        <end position="346"/>
    </location>
</feature>